<reference evidence="2 3" key="2">
    <citation type="submission" date="2018-11" db="EMBL/GenBank/DDBJ databases">
        <authorList>
            <consortium name="Pathogen Informatics"/>
        </authorList>
    </citation>
    <scope>NUCLEOTIDE SEQUENCE [LARGE SCALE GENOMIC DNA]</scope>
</reference>
<dbReference type="AlphaFoldDB" id="A0A0N5CN78"/>
<dbReference type="STRING" id="103827.A0A0N5CN78"/>
<feature type="compositionally biased region" description="Acidic residues" evidence="1">
    <location>
        <begin position="136"/>
        <end position="147"/>
    </location>
</feature>
<sequence length="159" mass="17909">MNLELFLLYDADASETTITGVVTVTYPEIGYCSYSAIYQSVFRGAKLIKRFLTSSPKQCFYGCYFEGCRSANLIQIDNEINSCELFSLIQALCSDALIDYRTATVLEYDSGSVYFDGIKCKKKRHNQKVQDSNNSNDDDDDDDDDNEQTISNNTNNASK</sequence>
<evidence type="ECO:0000313" key="2">
    <source>
        <dbReference type="EMBL" id="VDM97169.1"/>
    </source>
</evidence>
<evidence type="ECO:0000256" key="1">
    <source>
        <dbReference type="SAM" id="MobiDB-lite"/>
    </source>
</evidence>
<feature type="compositionally biased region" description="Polar residues" evidence="1">
    <location>
        <begin position="148"/>
        <end position="159"/>
    </location>
</feature>
<evidence type="ECO:0000313" key="4">
    <source>
        <dbReference type="WBParaSite" id="TCLT_0000162701-mRNA-1"/>
    </source>
</evidence>
<gene>
    <name evidence="2" type="ORF">TCLT_LOCUS1628</name>
</gene>
<dbReference type="Proteomes" id="UP000276776">
    <property type="component" value="Unassembled WGS sequence"/>
</dbReference>
<proteinExistence type="predicted"/>
<protein>
    <submittedName>
        <fullName evidence="4">Apple domain-containing protein</fullName>
    </submittedName>
</protein>
<reference evidence="4" key="1">
    <citation type="submission" date="2017-02" db="UniProtKB">
        <authorList>
            <consortium name="WormBaseParasite"/>
        </authorList>
    </citation>
    <scope>IDENTIFICATION</scope>
</reference>
<keyword evidence="3" id="KW-1185">Reference proteome</keyword>
<name>A0A0N5CN78_THECL</name>
<feature type="region of interest" description="Disordered" evidence="1">
    <location>
        <begin position="123"/>
        <end position="159"/>
    </location>
</feature>
<accession>A0A0N5CN78</accession>
<dbReference type="OrthoDB" id="5816936at2759"/>
<dbReference type="WBParaSite" id="TCLT_0000162701-mRNA-1">
    <property type="protein sequence ID" value="TCLT_0000162701-mRNA-1"/>
    <property type="gene ID" value="TCLT_0000162701"/>
</dbReference>
<evidence type="ECO:0000313" key="3">
    <source>
        <dbReference type="Proteomes" id="UP000276776"/>
    </source>
</evidence>
<dbReference type="EMBL" id="UYYF01000228">
    <property type="protein sequence ID" value="VDM97169.1"/>
    <property type="molecule type" value="Genomic_DNA"/>
</dbReference>
<organism evidence="4">
    <name type="scientific">Thelazia callipaeda</name>
    <name type="common">Oriental eyeworm</name>
    <name type="synonym">Parasitic nematode</name>
    <dbReference type="NCBI Taxonomy" id="103827"/>
    <lineage>
        <taxon>Eukaryota</taxon>
        <taxon>Metazoa</taxon>
        <taxon>Ecdysozoa</taxon>
        <taxon>Nematoda</taxon>
        <taxon>Chromadorea</taxon>
        <taxon>Rhabditida</taxon>
        <taxon>Spirurina</taxon>
        <taxon>Spiruromorpha</taxon>
        <taxon>Thelazioidea</taxon>
        <taxon>Thelaziidae</taxon>
        <taxon>Thelazia</taxon>
    </lineage>
</organism>